<keyword evidence="4" id="KW-1185">Reference proteome</keyword>
<dbReference type="OrthoDB" id="5957809at2"/>
<name>A0A120AH35_9GAMM</name>
<evidence type="ECO:0000313" key="3">
    <source>
        <dbReference type="EMBL" id="KWS05526.1"/>
    </source>
</evidence>
<reference evidence="3 4" key="1">
    <citation type="journal article" date="2014" name="Genome Announc.">
        <title>Draft Genome Sequence of Lysobacter capsici AZ78, a Bacterium Antagonistic to Plant-Pathogenic Oomycetes.</title>
        <authorList>
            <person name="Puopolo G."/>
            <person name="Sonego P."/>
            <person name="Engelen K."/>
            <person name="Pertot I."/>
        </authorList>
    </citation>
    <scope>NUCLEOTIDE SEQUENCE [LARGE SCALE GENOMIC DNA]</scope>
    <source>
        <strain evidence="3 4">AZ78</strain>
    </source>
</reference>
<dbReference type="EMBL" id="JAJA02000001">
    <property type="protein sequence ID" value="KWS05526.1"/>
    <property type="molecule type" value="Genomic_DNA"/>
</dbReference>
<dbReference type="RefSeq" id="WP_060410542.1">
    <property type="nucleotide sequence ID" value="NZ_JAJA02000001.1"/>
</dbReference>
<gene>
    <name evidence="3" type="ORF">AZ78_3078</name>
</gene>
<sequence length="359" mass="39108">MRHALSLALLSLCASLVATGWSGDAAAAGIACAKAASKNERAICADPVLGRRDGELAQAYRAALKASAYGGQLKKDQLAWIKERDRCDGQVRCLRMAYVERLTELQPAAIAGKFQWDGDWTRSDGGATLNLKSLGGDKYQIELQASSGANTGLLSGRARAVNDNEMVYKGKTGAEGDNSRCELTFHRFHRQLQIEQQHTSNDCGAGLGVHFSGRYLPGLGEAVATTQWNLLDLGLLLKPEDDASLRRLLGDDYDLLVERLDVIDTRADQEGLDATVTNGYVRGLASDMRALLIQSADGGKFWVAIRAQDKQGKPELRYYSNDPAWTAKLPRTIDTWSDGYQEHPPVRLMSAGGRVLRSP</sequence>
<dbReference type="Proteomes" id="UP000023435">
    <property type="component" value="Unassembled WGS sequence"/>
</dbReference>
<dbReference type="Gene3D" id="1.20.1270.180">
    <property type="match status" value="1"/>
</dbReference>
<evidence type="ECO:0000313" key="4">
    <source>
        <dbReference type="Proteomes" id="UP000023435"/>
    </source>
</evidence>
<dbReference type="GO" id="GO:0005576">
    <property type="term" value="C:extracellular region"/>
    <property type="evidence" value="ECO:0007669"/>
    <property type="project" value="TreeGrafter"/>
</dbReference>
<dbReference type="PANTHER" id="PTHR37549:SF1">
    <property type="entry name" value="LIPOPROTEIN LPRI"/>
    <property type="match status" value="1"/>
</dbReference>
<feature type="chain" id="PRO_5007163694" evidence="1">
    <location>
        <begin position="21"/>
        <end position="359"/>
    </location>
</feature>
<feature type="domain" description="Lysozyme inhibitor LprI-like N-terminal" evidence="2">
    <location>
        <begin position="32"/>
        <end position="88"/>
    </location>
</feature>
<comment type="caution">
    <text evidence="3">The sequence shown here is derived from an EMBL/GenBank/DDBJ whole genome shotgun (WGS) entry which is preliminary data.</text>
</comment>
<dbReference type="InterPro" id="IPR052755">
    <property type="entry name" value="Lysozyme_Inhibitor_LprI"/>
</dbReference>
<evidence type="ECO:0000256" key="1">
    <source>
        <dbReference type="SAM" id="SignalP"/>
    </source>
</evidence>
<dbReference type="PANTHER" id="PTHR37549">
    <property type="entry name" value="LIPOPROTEIN LPRI"/>
    <property type="match status" value="1"/>
</dbReference>
<accession>A0A120AH35</accession>
<proteinExistence type="predicted"/>
<dbReference type="AlphaFoldDB" id="A0A120AH35"/>
<feature type="signal peptide" evidence="1">
    <location>
        <begin position="1"/>
        <end position="20"/>
    </location>
</feature>
<organism evidence="3 4">
    <name type="scientific">Lysobacter capsici AZ78</name>
    <dbReference type="NCBI Taxonomy" id="1444315"/>
    <lineage>
        <taxon>Bacteria</taxon>
        <taxon>Pseudomonadati</taxon>
        <taxon>Pseudomonadota</taxon>
        <taxon>Gammaproteobacteria</taxon>
        <taxon>Lysobacterales</taxon>
        <taxon>Lysobacteraceae</taxon>
        <taxon>Lysobacter</taxon>
    </lineage>
</organism>
<keyword evidence="1" id="KW-0732">Signal</keyword>
<dbReference type="InterPro" id="IPR009739">
    <property type="entry name" value="LprI-like_N"/>
</dbReference>
<evidence type="ECO:0000259" key="2">
    <source>
        <dbReference type="Pfam" id="PF07007"/>
    </source>
</evidence>
<dbReference type="Pfam" id="PF07007">
    <property type="entry name" value="LprI"/>
    <property type="match status" value="1"/>
</dbReference>
<protein>
    <submittedName>
        <fullName evidence="3">Exported protein</fullName>
    </submittedName>
</protein>